<comment type="caution">
    <text evidence="8">The sequence shown here is derived from an EMBL/GenBank/DDBJ whole genome shotgun (WGS) entry which is preliminary data.</text>
</comment>
<sequence>MGGSRRSNVWEYFDKVEPKPGTKYKIERFRCKICHKYYASHAKRLGEHLRKKCAPGFQPFGASRKTRFRQRLPPLVTHNKRDVEDDDDETKEEDGDTAYIDAATQAQSLARPIRNTTELLLRLAKLSTSLIGDAMTEMKLQGYAVDVSLIRGYDAPLVMNICGPALTVKMMPSTGITPPFSGSFNYMDTAEMGQVVAISAPPGITTAVFGGLLANASRARNLAGVVTDGRVRDIPELCTMNFPAFATGTSVYGVYESVTVGEVNSTIVIGGCVVRPLDIIRGDINGVVVIPRERAREIALRAEIIEDQDNKIVEALNEGEPLRRSLRRFRSSPTV</sequence>
<protein>
    <recommendedName>
        <fullName evidence="7">BED-type domain-containing protein</fullName>
    </recommendedName>
</protein>
<evidence type="ECO:0000256" key="3">
    <source>
        <dbReference type="ARBA" id="ARBA00022833"/>
    </source>
</evidence>
<dbReference type="SUPFAM" id="SSF57667">
    <property type="entry name" value="beta-beta-alpha zinc fingers"/>
    <property type="match status" value="1"/>
</dbReference>
<evidence type="ECO:0000313" key="9">
    <source>
        <dbReference type="Proteomes" id="UP001632037"/>
    </source>
</evidence>
<gene>
    <name evidence="8" type="ORF">V7S43_009245</name>
</gene>
<dbReference type="InterPro" id="IPR003656">
    <property type="entry name" value="Znf_BED"/>
</dbReference>
<feature type="binding site" evidence="4">
    <location>
        <position position="232"/>
    </location>
    <ligand>
        <name>substrate</name>
    </ligand>
</feature>
<evidence type="ECO:0000256" key="4">
    <source>
        <dbReference type="PIRSR" id="PIRSR605493-1"/>
    </source>
</evidence>
<dbReference type="PROSITE" id="PS50808">
    <property type="entry name" value="ZF_BED"/>
    <property type="match status" value="1"/>
</dbReference>
<dbReference type="GO" id="GO:0008270">
    <property type="term" value="F:zinc ion binding"/>
    <property type="evidence" value="ECO:0007669"/>
    <property type="project" value="UniProtKB-KW"/>
</dbReference>
<dbReference type="EMBL" id="JBIMZQ010000019">
    <property type="protein sequence ID" value="KAL3665818.1"/>
    <property type="molecule type" value="Genomic_DNA"/>
</dbReference>
<dbReference type="PANTHER" id="PTHR33254:SF4">
    <property type="entry name" value="4-HYDROXY-4-METHYL-2-OXOGLUTARATE ALDOLASE 3-RELATED"/>
    <property type="match status" value="1"/>
</dbReference>
<dbReference type="AlphaFoldDB" id="A0ABD3FGC4"/>
<dbReference type="PANTHER" id="PTHR33254">
    <property type="entry name" value="4-HYDROXY-4-METHYL-2-OXOGLUTARATE ALDOLASE 3-RELATED"/>
    <property type="match status" value="1"/>
</dbReference>
<feature type="region of interest" description="Disordered" evidence="6">
    <location>
        <begin position="71"/>
        <end position="95"/>
    </location>
</feature>
<dbReference type="InterPro" id="IPR036236">
    <property type="entry name" value="Znf_C2H2_sf"/>
</dbReference>
<dbReference type="Pfam" id="PF03737">
    <property type="entry name" value="RraA-like"/>
    <property type="match status" value="1"/>
</dbReference>
<evidence type="ECO:0000259" key="7">
    <source>
        <dbReference type="PROSITE" id="PS50808"/>
    </source>
</evidence>
<keyword evidence="9" id="KW-1185">Reference proteome</keyword>
<reference evidence="8 9" key="1">
    <citation type="submission" date="2024-09" db="EMBL/GenBank/DDBJ databases">
        <title>Genome sequencing and assembly of Phytophthora oleae, isolate VK10A, causative agent of rot of olive drupes.</title>
        <authorList>
            <person name="Conti Taguali S."/>
            <person name="Riolo M."/>
            <person name="La Spada F."/>
            <person name="Cacciola S.O."/>
            <person name="Dionisio G."/>
        </authorList>
    </citation>
    <scope>NUCLEOTIDE SEQUENCE [LARGE SCALE GENOMIC DNA]</scope>
    <source>
        <strain evidence="8 9">VK10A</strain>
    </source>
</reference>
<dbReference type="InterPro" id="IPR005493">
    <property type="entry name" value="RraA/RraA-like"/>
</dbReference>
<keyword evidence="3" id="KW-0862">Zinc</keyword>
<evidence type="ECO:0000256" key="1">
    <source>
        <dbReference type="ARBA" id="ARBA00022723"/>
    </source>
</evidence>
<feature type="binding site" evidence="4">
    <location>
        <position position="233"/>
    </location>
    <ligand>
        <name>Mg(2+)</name>
        <dbReference type="ChEBI" id="CHEBI:18420"/>
    </ligand>
</feature>
<dbReference type="SMART" id="SM00614">
    <property type="entry name" value="ZnF_BED"/>
    <property type="match status" value="1"/>
</dbReference>
<comment type="cofactor">
    <cofactor evidence="4">
        <name>Mg(2+)</name>
        <dbReference type="ChEBI" id="CHEBI:18420"/>
    </cofactor>
</comment>
<keyword evidence="2 5" id="KW-0863">Zinc-finger</keyword>
<proteinExistence type="predicted"/>
<evidence type="ECO:0000313" key="8">
    <source>
        <dbReference type="EMBL" id="KAL3665818.1"/>
    </source>
</evidence>
<dbReference type="Proteomes" id="UP001632037">
    <property type="component" value="Unassembled WGS sequence"/>
</dbReference>
<feature type="binding site" evidence="4">
    <location>
        <begin position="210"/>
        <end position="213"/>
    </location>
    <ligand>
        <name>substrate</name>
    </ligand>
</feature>
<feature type="compositionally biased region" description="Acidic residues" evidence="6">
    <location>
        <begin position="84"/>
        <end position="95"/>
    </location>
</feature>
<organism evidence="8 9">
    <name type="scientific">Phytophthora oleae</name>
    <dbReference type="NCBI Taxonomy" id="2107226"/>
    <lineage>
        <taxon>Eukaryota</taxon>
        <taxon>Sar</taxon>
        <taxon>Stramenopiles</taxon>
        <taxon>Oomycota</taxon>
        <taxon>Peronosporomycetes</taxon>
        <taxon>Peronosporales</taxon>
        <taxon>Peronosporaceae</taxon>
        <taxon>Phytophthora</taxon>
    </lineage>
</organism>
<dbReference type="CDD" id="cd16841">
    <property type="entry name" value="RraA_family"/>
    <property type="match status" value="1"/>
</dbReference>
<keyword evidence="1 4" id="KW-0479">Metal-binding</keyword>
<dbReference type="Gene3D" id="3.50.30.40">
    <property type="entry name" value="Ribonuclease E inhibitor RraA/RraA-like"/>
    <property type="match status" value="1"/>
</dbReference>
<evidence type="ECO:0000256" key="5">
    <source>
        <dbReference type="PROSITE-ProRule" id="PRU00027"/>
    </source>
</evidence>
<name>A0ABD3FGC4_9STRA</name>
<dbReference type="Pfam" id="PF02892">
    <property type="entry name" value="zf-BED"/>
    <property type="match status" value="1"/>
</dbReference>
<evidence type="ECO:0000256" key="2">
    <source>
        <dbReference type="ARBA" id="ARBA00022771"/>
    </source>
</evidence>
<dbReference type="SUPFAM" id="SSF89562">
    <property type="entry name" value="RraA-like"/>
    <property type="match status" value="1"/>
</dbReference>
<feature type="domain" description="BED-type" evidence="7">
    <location>
        <begin position="4"/>
        <end position="60"/>
    </location>
</feature>
<evidence type="ECO:0000256" key="6">
    <source>
        <dbReference type="SAM" id="MobiDB-lite"/>
    </source>
</evidence>
<dbReference type="InterPro" id="IPR036704">
    <property type="entry name" value="RraA/RraA-like_sf"/>
</dbReference>
<keyword evidence="4" id="KW-0460">Magnesium</keyword>
<accession>A0ABD3FGC4</accession>